<evidence type="ECO:0000256" key="3">
    <source>
        <dbReference type="ARBA" id="ARBA00022777"/>
    </source>
</evidence>
<dbReference type="PANTHER" id="PTHR43320:SF3">
    <property type="entry name" value="CARBOHYDRATE KINASE PFKB DOMAIN-CONTAINING PROTEIN"/>
    <property type="match status" value="1"/>
</dbReference>
<dbReference type="Pfam" id="PF00294">
    <property type="entry name" value="PfkB"/>
    <property type="match status" value="1"/>
</dbReference>
<evidence type="ECO:0000256" key="1">
    <source>
        <dbReference type="ARBA" id="ARBA00010688"/>
    </source>
</evidence>
<comment type="similarity">
    <text evidence="1">Belongs to the carbohydrate kinase PfkB family.</text>
</comment>
<dbReference type="Proteomes" id="UP000807785">
    <property type="component" value="Unassembled WGS sequence"/>
</dbReference>
<dbReference type="InterPro" id="IPR011611">
    <property type="entry name" value="PfkB_dom"/>
</dbReference>
<dbReference type="SUPFAM" id="SSF53613">
    <property type="entry name" value="Ribokinase-like"/>
    <property type="match status" value="1"/>
</dbReference>
<organism evidence="5 6">
    <name type="scientific">Candidatus Methylophosphatis roskildensis</name>
    <dbReference type="NCBI Taxonomy" id="2899263"/>
    <lineage>
        <taxon>Bacteria</taxon>
        <taxon>Pseudomonadati</taxon>
        <taxon>Pseudomonadota</taxon>
        <taxon>Betaproteobacteria</taxon>
        <taxon>Nitrosomonadales</taxon>
        <taxon>Sterolibacteriaceae</taxon>
        <taxon>Candidatus Methylophosphatis</taxon>
    </lineage>
</organism>
<dbReference type="Gene3D" id="3.40.1190.20">
    <property type="match status" value="1"/>
</dbReference>
<gene>
    <name evidence="5" type="ORF">IPH26_01620</name>
</gene>
<keyword evidence="3 5" id="KW-0418">Kinase</keyword>
<evidence type="ECO:0000259" key="4">
    <source>
        <dbReference type="Pfam" id="PF00294"/>
    </source>
</evidence>
<evidence type="ECO:0000256" key="2">
    <source>
        <dbReference type="ARBA" id="ARBA00022679"/>
    </source>
</evidence>
<sequence length="268" mass="26855">MVRLAEPLCAGAHLNGSAAGSRLGGGGANTALALAAAGHQVTLLAAIGEDAEGTTSLAELVVAGVGITGIVRLARPTTRSLILLDPAGERTVVNVTRCEETAPPYRLLDLPAEAVYVRSRRADLAALLAAKAATSLVVAHMPPVEPASRPAHILLASASDLPASAASDPLALGRTVAGTLLRWVVITDGAAGARALSETGALNAPAARVEPLDTTGAGDAFAAGLVHALVSGQSMAAALDTAVRFGTEATLWARSGLPAEAVQRLLAR</sequence>
<dbReference type="PROSITE" id="PS00584">
    <property type="entry name" value="PFKB_KINASES_2"/>
    <property type="match status" value="1"/>
</dbReference>
<evidence type="ECO:0000313" key="5">
    <source>
        <dbReference type="EMBL" id="MBK6971696.1"/>
    </source>
</evidence>
<name>A0A9D7HPV7_9PROT</name>
<accession>A0A9D7HPV7</accession>
<comment type="caution">
    <text evidence="5">The sequence shown here is derived from an EMBL/GenBank/DDBJ whole genome shotgun (WGS) entry which is preliminary data.</text>
</comment>
<proteinExistence type="inferred from homology"/>
<protein>
    <submittedName>
        <fullName evidence="5">Carbohydrate kinase</fullName>
    </submittedName>
</protein>
<dbReference type="InterPro" id="IPR029056">
    <property type="entry name" value="Ribokinase-like"/>
</dbReference>
<dbReference type="InterPro" id="IPR002173">
    <property type="entry name" value="Carboh/pur_kinase_PfkB_CS"/>
</dbReference>
<keyword evidence="2" id="KW-0808">Transferase</keyword>
<evidence type="ECO:0000313" key="6">
    <source>
        <dbReference type="Proteomes" id="UP000807785"/>
    </source>
</evidence>
<dbReference type="PANTHER" id="PTHR43320">
    <property type="entry name" value="SUGAR KINASE"/>
    <property type="match status" value="1"/>
</dbReference>
<dbReference type="AlphaFoldDB" id="A0A9D7HPV7"/>
<dbReference type="GO" id="GO:0016301">
    <property type="term" value="F:kinase activity"/>
    <property type="evidence" value="ECO:0007669"/>
    <property type="project" value="UniProtKB-KW"/>
</dbReference>
<dbReference type="EMBL" id="JADJEV010000001">
    <property type="protein sequence ID" value="MBK6971696.1"/>
    <property type="molecule type" value="Genomic_DNA"/>
</dbReference>
<dbReference type="InterPro" id="IPR052700">
    <property type="entry name" value="Carb_kinase_PfkB-like"/>
</dbReference>
<reference evidence="5" key="1">
    <citation type="submission" date="2020-10" db="EMBL/GenBank/DDBJ databases">
        <title>Connecting structure to function with the recovery of over 1000 high-quality activated sludge metagenome-assembled genomes encoding full-length rRNA genes using long-read sequencing.</title>
        <authorList>
            <person name="Singleton C.M."/>
            <person name="Petriglieri F."/>
            <person name="Kristensen J.M."/>
            <person name="Kirkegaard R.H."/>
            <person name="Michaelsen T.Y."/>
            <person name="Andersen M.H."/>
            <person name="Karst S.M."/>
            <person name="Dueholm M.S."/>
            <person name="Nielsen P.H."/>
            <person name="Albertsen M."/>
        </authorList>
    </citation>
    <scope>NUCLEOTIDE SEQUENCE</scope>
    <source>
        <strain evidence="5">Bjer_18-Q3-R1-45_BAT3C.347</strain>
    </source>
</reference>
<feature type="domain" description="Carbohydrate kinase PfkB" evidence="4">
    <location>
        <begin position="16"/>
        <end position="247"/>
    </location>
</feature>